<dbReference type="EMBL" id="GGFK01015589">
    <property type="protein sequence ID" value="MBW48910.1"/>
    <property type="molecule type" value="Transcribed_RNA"/>
</dbReference>
<organism evidence="2">
    <name type="scientific">Anopheles triannulatus</name>
    <dbReference type="NCBI Taxonomy" id="58253"/>
    <lineage>
        <taxon>Eukaryota</taxon>
        <taxon>Metazoa</taxon>
        <taxon>Ecdysozoa</taxon>
        <taxon>Arthropoda</taxon>
        <taxon>Hexapoda</taxon>
        <taxon>Insecta</taxon>
        <taxon>Pterygota</taxon>
        <taxon>Neoptera</taxon>
        <taxon>Endopterygota</taxon>
        <taxon>Diptera</taxon>
        <taxon>Nematocera</taxon>
        <taxon>Culicoidea</taxon>
        <taxon>Culicidae</taxon>
        <taxon>Anophelinae</taxon>
        <taxon>Anopheles</taxon>
    </lineage>
</organism>
<protein>
    <submittedName>
        <fullName evidence="2">Putative secreted protein</fullName>
    </submittedName>
</protein>
<accession>A0A2M4B7E7</accession>
<keyword evidence="1" id="KW-0732">Signal</keyword>
<evidence type="ECO:0000256" key="1">
    <source>
        <dbReference type="SAM" id="SignalP"/>
    </source>
</evidence>
<proteinExistence type="predicted"/>
<reference evidence="2" key="1">
    <citation type="submission" date="2018-01" db="EMBL/GenBank/DDBJ databases">
        <title>An insight into the sialome of Amazonian anophelines.</title>
        <authorList>
            <person name="Ribeiro J.M."/>
            <person name="Scarpassa V."/>
            <person name="Calvo E."/>
        </authorList>
    </citation>
    <scope>NUCLEOTIDE SEQUENCE</scope>
    <source>
        <tissue evidence="2">Salivary glands</tissue>
    </source>
</reference>
<name>A0A2M4B7E7_9DIPT</name>
<feature type="signal peptide" evidence="1">
    <location>
        <begin position="1"/>
        <end position="22"/>
    </location>
</feature>
<feature type="chain" id="PRO_5014720871" evidence="1">
    <location>
        <begin position="23"/>
        <end position="75"/>
    </location>
</feature>
<dbReference type="AlphaFoldDB" id="A0A2M4B7E7"/>
<evidence type="ECO:0000313" key="2">
    <source>
        <dbReference type="EMBL" id="MBW48910.1"/>
    </source>
</evidence>
<sequence>MSEGRLVKLVLCLGSSMSVCICIEMGRANSTQTKASHRRCAAPCCDAETLHTNTICPPAKALLVFVQFCQANLFS</sequence>